<keyword evidence="1" id="KW-0479">Metal-binding</keyword>
<name>A0ABY7E2P1_MYAAR</name>
<evidence type="ECO:0000259" key="5">
    <source>
        <dbReference type="PROSITE" id="PS51046"/>
    </source>
</evidence>
<dbReference type="PROSITE" id="PS51046">
    <property type="entry name" value="GON"/>
    <property type="match status" value="1"/>
</dbReference>
<dbReference type="Pfam" id="PF08685">
    <property type="entry name" value="GON"/>
    <property type="match status" value="1"/>
</dbReference>
<dbReference type="Proteomes" id="UP001164746">
    <property type="component" value="Chromosome 4"/>
</dbReference>
<dbReference type="PROSITE" id="PS50923">
    <property type="entry name" value="SUSHI"/>
    <property type="match status" value="1"/>
</dbReference>
<evidence type="ECO:0000256" key="3">
    <source>
        <dbReference type="PROSITE-ProRule" id="PRU00302"/>
    </source>
</evidence>
<organism evidence="6 7">
    <name type="scientific">Mya arenaria</name>
    <name type="common">Soft-shell clam</name>
    <dbReference type="NCBI Taxonomy" id="6604"/>
    <lineage>
        <taxon>Eukaryota</taxon>
        <taxon>Metazoa</taxon>
        <taxon>Spiralia</taxon>
        <taxon>Lophotrochozoa</taxon>
        <taxon>Mollusca</taxon>
        <taxon>Bivalvia</taxon>
        <taxon>Autobranchia</taxon>
        <taxon>Heteroconchia</taxon>
        <taxon>Euheterodonta</taxon>
        <taxon>Imparidentia</taxon>
        <taxon>Neoheterodontei</taxon>
        <taxon>Myida</taxon>
        <taxon>Myoidea</taxon>
        <taxon>Myidae</taxon>
        <taxon>Mya</taxon>
    </lineage>
</organism>
<gene>
    <name evidence="6" type="ORF">MAR_009630</name>
</gene>
<dbReference type="InterPro" id="IPR012314">
    <property type="entry name" value="Pept_M12B_GON-ADAMTSs"/>
</dbReference>
<evidence type="ECO:0000313" key="7">
    <source>
        <dbReference type="Proteomes" id="UP001164746"/>
    </source>
</evidence>
<evidence type="ECO:0000256" key="1">
    <source>
        <dbReference type="ARBA" id="ARBA00022723"/>
    </source>
</evidence>
<comment type="caution">
    <text evidence="3">Lacks conserved residue(s) required for the propagation of feature annotation.</text>
</comment>
<dbReference type="EMBL" id="CP111015">
    <property type="protein sequence ID" value="WAR03072.1"/>
    <property type="molecule type" value="Genomic_DNA"/>
</dbReference>
<sequence>MADEGSTARVTCKAGFLVGNPIVTCQNGAWSEKPVCLEMDPSTNYVVYGGASRESIPEINGSFKKVRINLDIMQLQSIDRTFAEIDIVEHQFQVRYGRGRSCRTQNDTSGYFSIDTTGTGLVVDPELEWRLFGWYPSMITFSRSADGRRISAWCGGYCGVCRADGGIKLKFNPHDEIVGDAMEPVCV</sequence>
<feature type="domain" description="GON" evidence="5">
    <location>
        <begin position="1"/>
        <end position="174"/>
    </location>
</feature>
<dbReference type="InterPro" id="IPR035976">
    <property type="entry name" value="Sushi/SCR/CCP_sf"/>
</dbReference>
<evidence type="ECO:0000313" key="6">
    <source>
        <dbReference type="EMBL" id="WAR03072.1"/>
    </source>
</evidence>
<protein>
    <submittedName>
        <fullName evidence="6">ATS20-like protein</fullName>
    </submittedName>
</protein>
<keyword evidence="2" id="KW-1015">Disulfide bond</keyword>
<evidence type="ECO:0000259" key="4">
    <source>
        <dbReference type="PROSITE" id="PS50923"/>
    </source>
</evidence>
<proteinExistence type="predicted"/>
<dbReference type="SUPFAM" id="SSF57535">
    <property type="entry name" value="Complement control module/SCR domain"/>
    <property type="match status" value="1"/>
</dbReference>
<reference evidence="6" key="1">
    <citation type="submission" date="2022-11" db="EMBL/GenBank/DDBJ databases">
        <title>Centuries of genome instability and evolution in soft-shell clam transmissible cancer (bioRxiv).</title>
        <authorList>
            <person name="Hart S.F.M."/>
            <person name="Yonemitsu M.A."/>
            <person name="Giersch R.M."/>
            <person name="Beal B.F."/>
            <person name="Arriagada G."/>
            <person name="Davis B.W."/>
            <person name="Ostrander E.A."/>
            <person name="Goff S.P."/>
            <person name="Metzger M.J."/>
        </authorList>
    </citation>
    <scope>NUCLEOTIDE SEQUENCE</scope>
    <source>
        <strain evidence="6">MELC-2E11</strain>
        <tissue evidence="6">Siphon/mantle</tissue>
    </source>
</reference>
<evidence type="ECO:0000256" key="2">
    <source>
        <dbReference type="ARBA" id="ARBA00023157"/>
    </source>
</evidence>
<dbReference type="Pfam" id="PF00084">
    <property type="entry name" value="Sushi"/>
    <property type="match status" value="1"/>
</dbReference>
<keyword evidence="7" id="KW-1185">Reference proteome</keyword>
<accession>A0ABY7E2P1</accession>
<dbReference type="Gene3D" id="2.10.70.10">
    <property type="entry name" value="Complement Module, domain 1"/>
    <property type="match status" value="1"/>
</dbReference>
<feature type="domain" description="Sushi" evidence="4">
    <location>
        <begin position="1"/>
        <end position="38"/>
    </location>
</feature>
<keyword evidence="3" id="KW-0768">Sushi</keyword>
<dbReference type="InterPro" id="IPR000436">
    <property type="entry name" value="Sushi_SCR_CCP_dom"/>
</dbReference>